<comment type="caution">
    <text evidence="2">The sequence shown here is derived from an EMBL/GenBank/DDBJ whole genome shotgun (WGS) entry which is preliminary data.</text>
</comment>
<dbReference type="Proteomes" id="UP000198345">
    <property type="component" value="Unassembled WGS sequence"/>
</dbReference>
<organism evidence="2 3">
    <name type="scientific">Flavobacterium hercynium</name>
    <dbReference type="NCBI Taxonomy" id="387094"/>
    <lineage>
        <taxon>Bacteria</taxon>
        <taxon>Pseudomonadati</taxon>
        <taxon>Bacteroidota</taxon>
        <taxon>Flavobacteriia</taxon>
        <taxon>Flavobacteriales</taxon>
        <taxon>Flavobacteriaceae</taxon>
        <taxon>Flavobacterium</taxon>
    </lineage>
</organism>
<feature type="signal peptide" evidence="1">
    <location>
        <begin position="1"/>
        <end position="20"/>
    </location>
</feature>
<evidence type="ECO:0008006" key="4">
    <source>
        <dbReference type="Google" id="ProtNLM"/>
    </source>
</evidence>
<feature type="chain" id="PRO_5012623994" description="Adhesin domain-containing protein" evidence="1">
    <location>
        <begin position="21"/>
        <end position="356"/>
    </location>
</feature>
<sequence>MKKLSNILLIFILLPFLGFANNGDDTFISKQKNIKKTYLVNSNAGIDITNKYGNISVMTWNEDKIDLDITIKVTGGNEEWVNEKLNSIDVGITALKSMVTAITAIGSSSFLSKGSSNSFEINYVIKIPKNGTVKLDNKYGNITTTTLESATDISCKYGKVSIGKLNSLNNKLLIEYCQNSSIDYIKGGTLQARYSSLKITDSGNINLDTNYTDLVILDGENIKYDCNYGNFKFQKIKSFTGSGNYLTISIAEISNTINLNTNYSKINIGAIAEKAKDVSINSGYSDVSLGYNVNYAFDFDINTKFGNIKSDNSLDVSVSESKKTSKKISGFNKKKGQNKVIVNSNFGNVTLIKTNN</sequence>
<dbReference type="OrthoDB" id="1117657at2"/>
<dbReference type="EMBL" id="MUGW01000038">
    <property type="protein sequence ID" value="OXA86858.1"/>
    <property type="molecule type" value="Genomic_DNA"/>
</dbReference>
<dbReference type="RefSeq" id="WP_089051117.1">
    <property type="nucleotide sequence ID" value="NZ_FXTV01000034.1"/>
</dbReference>
<evidence type="ECO:0000313" key="2">
    <source>
        <dbReference type="EMBL" id="OXA86858.1"/>
    </source>
</evidence>
<accession>A0A226GZ56</accession>
<name>A0A226GZ56_9FLAO</name>
<keyword evidence="3" id="KW-1185">Reference proteome</keyword>
<evidence type="ECO:0000256" key="1">
    <source>
        <dbReference type="SAM" id="SignalP"/>
    </source>
</evidence>
<gene>
    <name evidence="2" type="ORF">B0A66_17320</name>
</gene>
<dbReference type="AlphaFoldDB" id="A0A226GZ56"/>
<proteinExistence type="predicted"/>
<keyword evidence="1" id="KW-0732">Signal</keyword>
<protein>
    <recommendedName>
        <fullName evidence="4">Adhesin domain-containing protein</fullName>
    </recommendedName>
</protein>
<evidence type="ECO:0000313" key="3">
    <source>
        <dbReference type="Proteomes" id="UP000198345"/>
    </source>
</evidence>
<reference evidence="2 3" key="1">
    <citation type="submission" date="2016-11" db="EMBL/GenBank/DDBJ databases">
        <title>Whole genomes of Flavobacteriaceae.</title>
        <authorList>
            <person name="Stine C."/>
            <person name="Li C."/>
            <person name="Tadesse D."/>
        </authorList>
    </citation>
    <scope>NUCLEOTIDE SEQUENCE [LARGE SCALE GENOMIC DNA]</scope>
    <source>
        <strain evidence="2 3">DSM 18292</strain>
    </source>
</reference>